<dbReference type="GO" id="GO:0004843">
    <property type="term" value="F:cysteine-type deubiquitinase activity"/>
    <property type="evidence" value="ECO:0007669"/>
    <property type="project" value="TreeGrafter"/>
</dbReference>
<evidence type="ECO:0000313" key="5">
    <source>
        <dbReference type="EMBL" id="CAL4770896.1"/>
    </source>
</evidence>
<comment type="caution">
    <text evidence="3">The sequence shown here is derived from an EMBL/GenBank/DDBJ whole genome shotgun (WGS) entry which is preliminary data.</text>
</comment>
<dbReference type="InterPro" id="IPR036691">
    <property type="entry name" value="Endo/exonu/phosph_ase_sf"/>
</dbReference>
<dbReference type="PROSITE" id="PS50802">
    <property type="entry name" value="OTU"/>
    <property type="match status" value="1"/>
</dbReference>
<dbReference type="Proteomes" id="UP001152797">
    <property type="component" value="Unassembled WGS sequence"/>
</dbReference>
<dbReference type="SUPFAM" id="SSF54001">
    <property type="entry name" value="Cysteine proteinases"/>
    <property type="match status" value="1"/>
</dbReference>
<dbReference type="EMBL" id="CAMXCT010000817">
    <property type="protein sequence ID" value="CAI3983584.1"/>
    <property type="molecule type" value="Genomic_DNA"/>
</dbReference>
<protein>
    <submittedName>
        <fullName evidence="5">Ubiquitin thioesterase L96</fullName>
    </submittedName>
</protein>
<evidence type="ECO:0000313" key="4">
    <source>
        <dbReference type="EMBL" id="CAL1136959.1"/>
    </source>
</evidence>
<feature type="compositionally biased region" description="Acidic residues" evidence="1">
    <location>
        <begin position="151"/>
        <end position="166"/>
    </location>
</feature>
<evidence type="ECO:0000259" key="2">
    <source>
        <dbReference type="PROSITE" id="PS50802"/>
    </source>
</evidence>
<proteinExistence type="predicted"/>
<dbReference type="InterPro" id="IPR050704">
    <property type="entry name" value="Peptidase_C85-like"/>
</dbReference>
<dbReference type="EMBL" id="CAMXCT030000817">
    <property type="protein sequence ID" value="CAL4770896.1"/>
    <property type="molecule type" value="Genomic_DNA"/>
</dbReference>
<feature type="region of interest" description="Disordered" evidence="1">
    <location>
        <begin position="618"/>
        <end position="641"/>
    </location>
</feature>
<reference evidence="3" key="1">
    <citation type="submission" date="2022-10" db="EMBL/GenBank/DDBJ databases">
        <authorList>
            <person name="Chen Y."/>
            <person name="Dougan E. K."/>
            <person name="Chan C."/>
            <person name="Rhodes N."/>
            <person name="Thang M."/>
        </authorList>
    </citation>
    <scope>NUCLEOTIDE SEQUENCE</scope>
</reference>
<gene>
    <name evidence="3" type="ORF">C1SCF055_LOCUS11186</name>
</gene>
<feature type="domain" description="OTU" evidence="2">
    <location>
        <begin position="215"/>
        <end position="375"/>
    </location>
</feature>
<feature type="region of interest" description="Disordered" evidence="1">
    <location>
        <begin position="374"/>
        <end position="416"/>
    </location>
</feature>
<dbReference type="EMBL" id="CAMXCT020000817">
    <property type="protein sequence ID" value="CAL1136959.1"/>
    <property type="molecule type" value="Genomic_DNA"/>
</dbReference>
<dbReference type="SUPFAM" id="SSF56219">
    <property type="entry name" value="DNase I-like"/>
    <property type="match status" value="1"/>
</dbReference>
<dbReference type="Gene3D" id="3.90.70.80">
    <property type="match status" value="1"/>
</dbReference>
<keyword evidence="6" id="KW-1185">Reference proteome</keyword>
<evidence type="ECO:0000313" key="6">
    <source>
        <dbReference type="Proteomes" id="UP001152797"/>
    </source>
</evidence>
<name>A0A9P1FN96_9DINO</name>
<dbReference type="GO" id="GO:0016579">
    <property type="term" value="P:protein deubiquitination"/>
    <property type="evidence" value="ECO:0007669"/>
    <property type="project" value="TreeGrafter"/>
</dbReference>
<feature type="compositionally biased region" description="Basic and acidic residues" evidence="1">
    <location>
        <begin position="621"/>
        <end position="630"/>
    </location>
</feature>
<reference evidence="4" key="2">
    <citation type="submission" date="2024-04" db="EMBL/GenBank/DDBJ databases">
        <authorList>
            <person name="Chen Y."/>
            <person name="Shah S."/>
            <person name="Dougan E. K."/>
            <person name="Thang M."/>
            <person name="Chan C."/>
        </authorList>
    </citation>
    <scope>NUCLEOTIDE SEQUENCE [LARGE SCALE GENOMIC DNA]</scope>
</reference>
<accession>A0A9P1FN96</accession>
<dbReference type="CDD" id="cd22744">
    <property type="entry name" value="OTU"/>
    <property type="match status" value="2"/>
</dbReference>
<sequence>MNEAIARGQSLKFRMGGGSDIGILYLPTDSIPKKNIHVHIDGVPRSWDATHVTTFMEEQGWEQVVPITWRNFRRQVKWILKAQPPDDPYDPTNSNCTWHYVDDVDQSLEIHVTKAEGRFPKPQHVQPATPPKHRFETQKRTHEDHEVLDTQIDEPENSEEDEEAVEGDGNGQEKDRPRSRSPARVKPKKLDFKETTEMIKPEWDEIADLINNKGFEEVDFGGNGDCGFRAIGCALDYYKDPTQVRTPEQCQRAGAKLRSQVVTHCRKHEKSFLPFFAPDPETANEDPTLQSQSSFQDWLDAMGRPRTWIDGIALRALSIKTGHVIVIWKKENKKAPWRRTTLAPTFDQGWAKAAKGTQPIAVLLKDDHYTWLKPPQKETASKQRSKGKKKSPLKRLKQMSRSHTTKDDRDPTLQSQSSFQDWLDAMGRPRTWIDGIALRALSIKTGHVIVIWKKENKKAPWRRTTLAPTFDQGWAKAAKGTQPIAVLLKDDHYTWLKPPQKETASKQRSKGKKKSPLKRLKQMSRSHTTKDDRAPSTQVASGDPAAITKVQCPHWSQAHAWLQSICQGVPDQDLTPDSLGTLQGCLLACSAVTRAVHAAMEKVSDPDFAPTALTVEEDAERLETPDEPSPRKIAKKRTKQIPKNAAEEQALFERYSWKCAGWGCHGFRLVSCKEAEMLTLQAVLLTSPPNKIASFCVMAPLLLTSTTGWQRGKKQVGILLSGVKKEFKKPSLKEFDVVCLQEANMSDVEIKVLAAAAWKSGVQVGHMWVGNVYCAHHPEREAFMTEAFQLCHSWSPNVWTLVGDFNDTPEESPLAFGLTSSGYSSCLPPPGVSSRWESQRVIDFAICNGIILDSTLKMCPERYSDHKAFYFDVKAEGADGALTKVVMVPANVYLPQDTDRGIDWTERLADAWQQNRQVWQEFKVKAEQEIREADNMSEAVKQHKSDRIWDHLNLLLETFVQKQAQWAQEHELPMRPYRKAKRAKGSIPTFRHVPLVIHQPHAPNASNQLRTWMRLWGRLSEAERRQHHDNTVENSKDLQKLWKRIRRCPLYQAGMTAKDAETEVQRQTEASRQSRLSNWKVRLQQDNAQVFRWVRSSESAPTVTLYDDEVDPDDPASMDSSGALVKIESFWQRAWNRDNSDAWTPQQYLREYGGAPEVEENWSHVSAQALSASAARQRHRAGGPDGWTGSEMAAWPYNMWADLEFVFQAWEQLGCFPKCWHFMTQVMLPKGNGQRLSDSATPTSKLRPISLMSCWWRIYVSARLDGDIERRWLESHLLTTQAGGRQPTKRQDMMQLEELCNGVTENLFALGAAMGFGSMLPKEQGRIEKAMACAAKVRLAPISAARRSFVGALAAGSKATYGWLVRAPPGTGLMSKLETRLRRVGYCHRMSSPALIRLVMGHPVDIQFQSGAALIGAVHRTVRRIRRIFSDWDLSGGAGTVATKVAVLCGWWALCCVVQRNGAALLRRVAAAVVYAAADWPSRHSALRLQVGDAGLDAALSAARLWVRSSVQVRWQLRWQCFAGGGPSAAWCSGMVRLCCAEWPLPLSMLLLTGLLDIDEFVNGCMQLRGPAKSLQVAKMSYENKLTRSAIRDVGKELASVKARLEQIRHKMKRNHEAENPDNVSVAL</sequence>
<dbReference type="PANTHER" id="PTHR12419:SF7">
    <property type="entry name" value="OTU DOMAIN-CONTAINING PROTEIN 3"/>
    <property type="match status" value="1"/>
</dbReference>
<evidence type="ECO:0000313" key="3">
    <source>
        <dbReference type="EMBL" id="CAI3983584.1"/>
    </source>
</evidence>
<feature type="compositionally biased region" description="Basic residues" evidence="1">
    <location>
        <begin position="383"/>
        <end position="400"/>
    </location>
</feature>
<feature type="compositionally biased region" description="Basic and acidic residues" evidence="1">
    <location>
        <begin position="133"/>
        <end position="148"/>
    </location>
</feature>
<dbReference type="Gene3D" id="3.60.10.10">
    <property type="entry name" value="Endonuclease/exonuclease/phosphatase"/>
    <property type="match status" value="1"/>
</dbReference>
<dbReference type="PANTHER" id="PTHR12419">
    <property type="entry name" value="OTU DOMAIN CONTAINING PROTEIN"/>
    <property type="match status" value="1"/>
</dbReference>
<organism evidence="3">
    <name type="scientific">Cladocopium goreaui</name>
    <dbReference type="NCBI Taxonomy" id="2562237"/>
    <lineage>
        <taxon>Eukaryota</taxon>
        <taxon>Sar</taxon>
        <taxon>Alveolata</taxon>
        <taxon>Dinophyceae</taxon>
        <taxon>Suessiales</taxon>
        <taxon>Symbiodiniaceae</taxon>
        <taxon>Cladocopium</taxon>
    </lineage>
</organism>
<feature type="compositionally biased region" description="Basic residues" evidence="1">
    <location>
        <begin position="507"/>
        <end position="524"/>
    </location>
</feature>
<evidence type="ECO:0000256" key="1">
    <source>
        <dbReference type="SAM" id="MobiDB-lite"/>
    </source>
</evidence>
<feature type="region of interest" description="Disordered" evidence="1">
    <location>
        <begin position="116"/>
        <end position="188"/>
    </location>
</feature>
<dbReference type="OrthoDB" id="412901at2759"/>
<feature type="region of interest" description="Disordered" evidence="1">
    <location>
        <begin position="497"/>
        <end position="543"/>
    </location>
</feature>
<dbReference type="InterPro" id="IPR003323">
    <property type="entry name" value="OTU_dom"/>
</dbReference>
<dbReference type="InterPro" id="IPR038765">
    <property type="entry name" value="Papain-like_cys_pep_sf"/>
</dbReference>